<dbReference type="OMA" id="DWVPVFQ"/>
<protein>
    <recommendedName>
        <fullName evidence="9">Protein Mpv17</fullName>
    </recommendedName>
</protein>
<reference evidence="7" key="1">
    <citation type="submission" date="2011-07" db="EMBL/GenBank/DDBJ databases">
        <title>The Genome Sequence of Exophiala (Wangiella) dermatitidis NIH/UT8656.</title>
        <authorList>
            <consortium name="The Broad Institute Genome Sequencing Platform"/>
            <person name="Cuomo C."/>
            <person name="Wang Z."/>
            <person name="Hunicke-Smith S."/>
            <person name="Szanislo P.J."/>
            <person name="Earl A."/>
            <person name="Young S.K."/>
            <person name="Zeng Q."/>
            <person name="Gargeya S."/>
            <person name="Fitzgerald M."/>
            <person name="Haas B."/>
            <person name="Abouelleil A."/>
            <person name="Alvarado L."/>
            <person name="Arachchi H.M."/>
            <person name="Berlin A."/>
            <person name="Brown A."/>
            <person name="Chapman S.B."/>
            <person name="Chen Z."/>
            <person name="Dunbar C."/>
            <person name="Freedman E."/>
            <person name="Gearin G."/>
            <person name="Gellesch M."/>
            <person name="Goldberg J."/>
            <person name="Griggs A."/>
            <person name="Gujja S."/>
            <person name="Heiman D."/>
            <person name="Howarth C."/>
            <person name="Larson L."/>
            <person name="Lui A."/>
            <person name="MacDonald P.J.P."/>
            <person name="Montmayeur A."/>
            <person name="Murphy C."/>
            <person name="Neiman D."/>
            <person name="Pearson M."/>
            <person name="Priest M."/>
            <person name="Roberts A."/>
            <person name="Saif S."/>
            <person name="Shea T."/>
            <person name="Shenoy N."/>
            <person name="Sisk P."/>
            <person name="Stolte C."/>
            <person name="Sykes S."/>
            <person name="Wortman J."/>
            <person name="Nusbaum C."/>
            <person name="Birren B."/>
        </authorList>
    </citation>
    <scope>NUCLEOTIDE SEQUENCE</scope>
    <source>
        <strain evidence="7">NIH/UT8656</strain>
    </source>
</reference>
<evidence type="ECO:0000313" key="7">
    <source>
        <dbReference type="EMBL" id="EHY54462.1"/>
    </source>
</evidence>
<dbReference type="RefSeq" id="XP_009154923.1">
    <property type="nucleotide sequence ID" value="XM_009156675.1"/>
</dbReference>
<comment type="subcellular location">
    <subcellularLocation>
        <location evidence="1">Membrane</location>
        <topology evidence="1">Multi-pass membrane protein</topology>
    </subcellularLocation>
</comment>
<name>H6BPW1_EXODN</name>
<proteinExistence type="inferred from homology"/>
<evidence type="ECO:0000313" key="8">
    <source>
        <dbReference type="Proteomes" id="UP000007304"/>
    </source>
</evidence>
<dbReference type="GO" id="GO:0005778">
    <property type="term" value="C:peroxisomal membrane"/>
    <property type="evidence" value="ECO:0007669"/>
    <property type="project" value="TreeGrafter"/>
</dbReference>
<dbReference type="PANTHER" id="PTHR11266">
    <property type="entry name" value="PEROXISOMAL MEMBRANE PROTEIN 2, PXMP2 MPV17"/>
    <property type="match status" value="1"/>
</dbReference>
<keyword evidence="3 6" id="KW-0812">Transmembrane</keyword>
<dbReference type="Pfam" id="PF04117">
    <property type="entry name" value="Mpv17_PMP22"/>
    <property type="match status" value="1"/>
</dbReference>
<evidence type="ECO:0000256" key="1">
    <source>
        <dbReference type="ARBA" id="ARBA00004141"/>
    </source>
</evidence>
<evidence type="ECO:0000256" key="3">
    <source>
        <dbReference type="ARBA" id="ARBA00022692"/>
    </source>
</evidence>
<dbReference type="Proteomes" id="UP000007304">
    <property type="component" value="Unassembled WGS sequence"/>
</dbReference>
<keyword evidence="4 6" id="KW-1133">Transmembrane helix</keyword>
<dbReference type="HOGENOM" id="CLU_049109_3_1_1"/>
<evidence type="ECO:0000256" key="2">
    <source>
        <dbReference type="ARBA" id="ARBA00006824"/>
    </source>
</evidence>
<feature type="transmembrane region" description="Helical" evidence="6">
    <location>
        <begin position="136"/>
        <end position="156"/>
    </location>
</feature>
<sequence>MSFRTVTVQGATIAAVSNILAQGITVYQKRSLSTLDPAAFLQFVVLAIISTPPNYEWQLFLERKFPSTYKKDISRSHEKKDGETKEQLSVRNTIAKFVLDQTVGAILNTIFFIAMINLLRGVGWSRALTAVEKDFWPMFIAGFKFWPLVSLANLIFVPVEQRMLVGGLAGLVWGIYVSLLEL</sequence>
<gene>
    <name evidence="7" type="ORF">HMPREF1120_02630</name>
</gene>
<dbReference type="STRING" id="858893.H6BPW1"/>
<dbReference type="AlphaFoldDB" id="H6BPW1"/>
<dbReference type="eggNOG" id="KOG1944">
    <property type="taxonomic scope" value="Eukaryota"/>
</dbReference>
<feature type="transmembrane region" description="Helical" evidence="6">
    <location>
        <begin position="97"/>
        <end position="116"/>
    </location>
</feature>
<organism evidence="7 8">
    <name type="scientific">Exophiala dermatitidis (strain ATCC 34100 / CBS 525.76 / NIH/UT8656)</name>
    <name type="common">Black yeast</name>
    <name type="synonym">Wangiella dermatitidis</name>
    <dbReference type="NCBI Taxonomy" id="858893"/>
    <lineage>
        <taxon>Eukaryota</taxon>
        <taxon>Fungi</taxon>
        <taxon>Dikarya</taxon>
        <taxon>Ascomycota</taxon>
        <taxon>Pezizomycotina</taxon>
        <taxon>Eurotiomycetes</taxon>
        <taxon>Chaetothyriomycetidae</taxon>
        <taxon>Chaetothyriales</taxon>
        <taxon>Herpotrichiellaceae</taxon>
        <taxon>Exophiala</taxon>
    </lineage>
</organism>
<accession>H6BPW1</accession>
<comment type="similarity">
    <text evidence="2 6">Belongs to the peroxisomal membrane protein PXMP2/4 family.</text>
</comment>
<dbReference type="VEuPathDB" id="FungiDB:HMPREF1120_02630"/>
<keyword evidence="5 6" id="KW-0472">Membrane</keyword>
<dbReference type="GeneID" id="20307269"/>
<evidence type="ECO:0000256" key="5">
    <source>
        <dbReference type="ARBA" id="ARBA00023136"/>
    </source>
</evidence>
<dbReference type="InParanoid" id="H6BPW1"/>
<dbReference type="InterPro" id="IPR007248">
    <property type="entry name" value="Mpv17_PMP22"/>
</dbReference>
<dbReference type="EMBL" id="JH226131">
    <property type="protein sequence ID" value="EHY54462.1"/>
    <property type="molecule type" value="Genomic_DNA"/>
</dbReference>
<dbReference type="OrthoDB" id="10267969at2759"/>
<feature type="transmembrane region" description="Helical" evidence="6">
    <location>
        <begin position="163"/>
        <end position="180"/>
    </location>
</feature>
<evidence type="ECO:0008006" key="9">
    <source>
        <dbReference type="Google" id="ProtNLM"/>
    </source>
</evidence>
<keyword evidence="8" id="KW-1185">Reference proteome</keyword>
<evidence type="ECO:0000256" key="4">
    <source>
        <dbReference type="ARBA" id="ARBA00022989"/>
    </source>
</evidence>
<dbReference type="PANTHER" id="PTHR11266:SF80">
    <property type="entry name" value="PEROXISOMAL MEMBRANE PROTEIN 2"/>
    <property type="match status" value="1"/>
</dbReference>
<evidence type="ECO:0000256" key="6">
    <source>
        <dbReference type="RuleBase" id="RU363053"/>
    </source>
</evidence>